<name>A0A7R8UNQ5_HERIL</name>
<evidence type="ECO:0000256" key="9">
    <source>
        <dbReference type="ARBA" id="ARBA00047364"/>
    </source>
</evidence>
<dbReference type="FunCoup" id="A0A7R8UNQ5">
    <property type="interactions" value="1287"/>
</dbReference>
<dbReference type="PANTHER" id="PTHR43326:SF1">
    <property type="entry name" value="METHIONINE--TRNA LIGASE, MITOCHONDRIAL"/>
    <property type="match status" value="1"/>
</dbReference>
<dbReference type="Proteomes" id="UP000594454">
    <property type="component" value="Chromosome 3"/>
</dbReference>
<evidence type="ECO:0000256" key="2">
    <source>
        <dbReference type="ARBA" id="ARBA00022598"/>
    </source>
</evidence>
<evidence type="ECO:0000256" key="10">
    <source>
        <dbReference type="RuleBase" id="RU363039"/>
    </source>
</evidence>
<evidence type="ECO:0000259" key="11">
    <source>
        <dbReference type="Pfam" id="PF09334"/>
    </source>
</evidence>
<dbReference type="SUPFAM" id="SSF47323">
    <property type="entry name" value="Anticodon-binding domain of a subclass of class I aminoacyl-tRNA synthetases"/>
    <property type="match status" value="1"/>
</dbReference>
<proteinExistence type="inferred from homology"/>
<dbReference type="OrthoDB" id="24670at2759"/>
<keyword evidence="13" id="KW-1185">Reference proteome</keyword>
<dbReference type="Gene3D" id="2.170.220.10">
    <property type="match status" value="1"/>
</dbReference>
<dbReference type="OMA" id="NMFLPDR"/>
<dbReference type="AlphaFoldDB" id="A0A7R8UNQ5"/>
<keyword evidence="6 10" id="KW-0030">Aminoacyl-tRNA synthetase</keyword>
<accession>A0A7R8UNQ5</accession>
<comment type="similarity">
    <text evidence="10">Belongs to the class-I aminoacyl-tRNA synthetase family.</text>
</comment>
<gene>
    <name evidence="12" type="ORF">HERILL_LOCUS7105</name>
</gene>
<dbReference type="NCBIfam" id="TIGR00398">
    <property type="entry name" value="metG"/>
    <property type="match status" value="1"/>
</dbReference>
<dbReference type="FunFam" id="2.170.220.10:FF:000001">
    <property type="entry name" value="methionine--tRNA ligase, mitochondrial"/>
    <property type="match status" value="1"/>
</dbReference>
<dbReference type="Pfam" id="PF09334">
    <property type="entry name" value="tRNA-synt_1g"/>
    <property type="match status" value="1"/>
</dbReference>
<keyword evidence="3 10" id="KW-0547">Nucleotide-binding</keyword>
<dbReference type="InterPro" id="IPR033911">
    <property type="entry name" value="MetRS_core"/>
</dbReference>
<comment type="catalytic activity">
    <reaction evidence="9">
        <text>tRNA(Met) + L-methionine + ATP = L-methionyl-tRNA(Met) + AMP + diphosphate</text>
        <dbReference type="Rhea" id="RHEA:13481"/>
        <dbReference type="Rhea" id="RHEA-COMP:9667"/>
        <dbReference type="Rhea" id="RHEA-COMP:9698"/>
        <dbReference type="ChEBI" id="CHEBI:30616"/>
        <dbReference type="ChEBI" id="CHEBI:33019"/>
        <dbReference type="ChEBI" id="CHEBI:57844"/>
        <dbReference type="ChEBI" id="CHEBI:78442"/>
        <dbReference type="ChEBI" id="CHEBI:78530"/>
        <dbReference type="ChEBI" id="CHEBI:456215"/>
        <dbReference type="EC" id="6.1.1.10"/>
    </reaction>
</comment>
<keyword evidence="2 10" id="KW-0436">Ligase</keyword>
<dbReference type="PRINTS" id="PR01041">
    <property type="entry name" value="TRNASYNTHMET"/>
</dbReference>
<dbReference type="InterPro" id="IPR014729">
    <property type="entry name" value="Rossmann-like_a/b/a_fold"/>
</dbReference>
<dbReference type="InterPro" id="IPR014758">
    <property type="entry name" value="Met-tRNA_synth"/>
</dbReference>
<dbReference type="CDD" id="cd00814">
    <property type="entry name" value="MetRS_core"/>
    <property type="match status" value="1"/>
</dbReference>
<protein>
    <recommendedName>
        <fullName evidence="7">Methionine--tRNA ligase, mitochondrial</fullName>
        <ecNumber evidence="1">6.1.1.10</ecNumber>
    </recommendedName>
    <alternativeName>
        <fullName evidence="8">Mitochondrial methionyl-tRNA synthetase</fullName>
    </alternativeName>
</protein>
<dbReference type="GO" id="GO:0004825">
    <property type="term" value="F:methionine-tRNA ligase activity"/>
    <property type="evidence" value="ECO:0007669"/>
    <property type="project" value="UniProtKB-EC"/>
</dbReference>
<evidence type="ECO:0000313" key="12">
    <source>
        <dbReference type="EMBL" id="CAD7084194.1"/>
    </source>
</evidence>
<dbReference type="SUPFAM" id="SSF52374">
    <property type="entry name" value="Nucleotidylyl transferase"/>
    <property type="match status" value="1"/>
</dbReference>
<dbReference type="InterPro" id="IPR009080">
    <property type="entry name" value="tRNAsynth_Ia_anticodon-bd"/>
</dbReference>
<evidence type="ECO:0000313" key="13">
    <source>
        <dbReference type="Proteomes" id="UP000594454"/>
    </source>
</evidence>
<dbReference type="GO" id="GO:0005739">
    <property type="term" value="C:mitochondrion"/>
    <property type="evidence" value="ECO:0007669"/>
    <property type="project" value="UniProtKB-ARBA"/>
</dbReference>
<evidence type="ECO:0000256" key="7">
    <source>
        <dbReference type="ARBA" id="ARBA00026124"/>
    </source>
</evidence>
<reference evidence="12 13" key="1">
    <citation type="submission" date="2020-11" db="EMBL/GenBank/DDBJ databases">
        <authorList>
            <person name="Wallbank WR R."/>
            <person name="Pardo Diaz C."/>
            <person name="Kozak K."/>
            <person name="Martin S."/>
            <person name="Jiggins C."/>
            <person name="Moest M."/>
            <person name="Warren A I."/>
            <person name="Generalovic N T."/>
            <person name="Byers J.R.P. K."/>
            <person name="Montejo-Kovacevich G."/>
            <person name="Yen C E."/>
        </authorList>
    </citation>
    <scope>NUCLEOTIDE SEQUENCE [LARGE SCALE GENOMIC DNA]</scope>
</reference>
<evidence type="ECO:0000256" key="4">
    <source>
        <dbReference type="ARBA" id="ARBA00022840"/>
    </source>
</evidence>
<dbReference type="EMBL" id="LR899011">
    <property type="protein sequence ID" value="CAD7084194.1"/>
    <property type="molecule type" value="Genomic_DNA"/>
</dbReference>
<keyword evidence="5 10" id="KW-0648">Protein biosynthesis</keyword>
<evidence type="ECO:0000256" key="5">
    <source>
        <dbReference type="ARBA" id="ARBA00022917"/>
    </source>
</evidence>
<keyword evidence="4 10" id="KW-0067">ATP-binding</keyword>
<dbReference type="InParanoid" id="A0A7R8UNQ5"/>
<dbReference type="InterPro" id="IPR015413">
    <property type="entry name" value="Methionyl/Leucyl_tRNA_Synth"/>
</dbReference>
<dbReference type="Gene3D" id="1.10.730.10">
    <property type="entry name" value="Isoleucyl-tRNA Synthetase, Domain 1"/>
    <property type="match status" value="1"/>
</dbReference>
<evidence type="ECO:0000256" key="8">
    <source>
        <dbReference type="ARBA" id="ARBA00030331"/>
    </source>
</evidence>
<evidence type="ECO:0000256" key="6">
    <source>
        <dbReference type="ARBA" id="ARBA00023146"/>
    </source>
</evidence>
<dbReference type="EC" id="6.1.1.10" evidence="1"/>
<dbReference type="PANTHER" id="PTHR43326">
    <property type="entry name" value="METHIONYL-TRNA SYNTHETASE"/>
    <property type="match status" value="1"/>
</dbReference>
<dbReference type="GO" id="GO:0006431">
    <property type="term" value="P:methionyl-tRNA aminoacylation"/>
    <property type="evidence" value="ECO:0007669"/>
    <property type="project" value="InterPro"/>
</dbReference>
<dbReference type="GO" id="GO:0005524">
    <property type="term" value="F:ATP binding"/>
    <property type="evidence" value="ECO:0007669"/>
    <property type="project" value="UniProtKB-KW"/>
</dbReference>
<evidence type="ECO:0000256" key="3">
    <source>
        <dbReference type="ARBA" id="ARBA00022741"/>
    </source>
</evidence>
<evidence type="ECO:0000256" key="1">
    <source>
        <dbReference type="ARBA" id="ARBA00012838"/>
    </source>
</evidence>
<organism evidence="12 13">
    <name type="scientific">Hermetia illucens</name>
    <name type="common">Black soldier fly</name>
    <dbReference type="NCBI Taxonomy" id="343691"/>
    <lineage>
        <taxon>Eukaryota</taxon>
        <taxon>Metazoa</taxon>
        <taxon>Ecdysozoa</taxon>
        <taxon>Arthropoda</taxon>
        <taxon>Hexapoda</taxon>
        <taxon>Insecta</taxon>
        <taxon>Pterygota</taxon>
        <taxon>Neoptera</taxon>
        <taxon>Endopterygota</taxon>
        <taxon>Diptera</taxon>
        <taxon>Brachycera</taxon>
        <taxon>Stratiomyomorpha</taxon>
        <taxon>Stratiomyidae</taxon>
        <taxon>Hermetiinae</taxon>
        <taxon>Hermetia</taxon>
    </lineage>
</organism>
<dbReference type="Gene3D" id="3.40.50.620">
    <property type="entry name" value="HUPs"/>
    <property type="match status" value="1"/>
</dbReference>
<dbReference type="InterPro" id="IPR023457">
    <property type="entry name" value="Met-tRNA_synth_2"/>
</dbReference>
<sequence length="579" mass="66227">MISSKIRYLRRYSIASNKPFYVTTPIFYVNAAPHIGHLYSAVIADAICRYNTIKNPNRPSKLTTGTDEHGTKIQQAAAIHKVPVKEYCDRISASYQEVFDLAHVKYSDYIRTTESRHVKAVQHFWNQLKANDKIYSTTYGGWYCVSDETFLTDSQLKENPNGVKVSAESGHSVEWTEEENYMFKLSKLQEDVLYWIKQGDRIKPSKFEKVLLDYLNEPLPDVSISRPTSRVHWGIKVPHDESQTIYVWLDALVNYLTSAGYPNSDFTKSWPASLHIVGKDILKFHGIYWPAFLIAAGLEPPERLLVHSHWTVDGQKMSKSKFNVVDPLERSRLYTMEGLRYFLLREGVPHSDGNYSDIKVLRILNSELADTLGNLLSRACAKSLNPRQVFPRLHPDQLNELLKEDCTKRLINALKELPDKSAQHYDSYNFYLVVDQVMGVLHAANNFFESTKPWELKSSATPQPAVSQTNITKEPQQNIENGRKLETIIMLTMETLRVCAIILQPIIPGFSEKLLDKLNVDQDERCWLHTVSKVGNEGTQLDNANVWRERSLGSGATVLFQRIVLDTDKTKKLKKVSKT</sequence>
<feature type="domain" description="Methionyl/Leucyl tRNA synthetase" evidence="11">
    <location>
        <begin position="20"/>
        <end position="379"/>
    </location>
</feature>